<protein>
    <submittedName>
        <fullName evidence="7">5'-nucleotidase C-terminal domain-containing protein</fullName>
    </submittedName>
</protein>
<keyword evidence="1 4" id="KW-0732">Signal</keyword>
<dbReference type="InterPro" id="IPR036907">
    <property type="entry name" value="5'-Nucleotdase_C_sf"/>
</dbReference>
<dbReference type="Proteomes" id="UP000512286">
    <property type="component" value="Chromosome"/>
</dbReference>
<evidence type="ECO:0000259" key="5">
    <source>
        <dbReference type="Pfam" id="PF00149"/>
    </source>
</evidence>
<dbReference type="CDD" id="cd00845">
    <property type="entry name" value="MPP_UshA_N_like"/>
    <property type="match status" value="1"/>
</dbReference>
<dbReference type="AlphaFoldDB" id="A0A7D6VP54"/>
<evidence type="ECO:0000313" key="8">
    <source>
        <dbReference type="Proteomes" id="UP000512286"/>
    </source>
</evidence>
<dbReference type="InterPro" id="IPR006179">
    <property type="entry name" value="5_nucleotidase/apyrase"/>
</dbReference>
<evidence type="ECO:0000256" key="2">
    <source>
        <dbReference type="SAM" id="MobiDB-lite"/>
    </source>
</evidence>
<dbReference type="Pfam" id="PF00149">
    <property type="entry name" value="Metallophos"/>
    <property type="match status" value="2"/>
</dbReference>
<dbReference type="Pfam" id="PF02872">
    <property type="entry name" value="5_nucleotid_C"/>
    <property type="match status" value="2"/>
</dbReference>
<feature type="chain" id="PRO_5038668420" evidence="4">
    <location>
        <begin position="25"/>
        <end position="1180"/>
    </location>
</feature>
<keyword evidence="3" id="KW-1133">Transmembrane helix</keyword>
<evidence type="ECO:0000256" key="3">
    <source>
        <dbReference type="SAM" id="Phobius"/>
    </source>
</evidence>
<dbReference type="RefSeq" id="WP_181601114.1">
    <property type="nucleotide sequence ID" value="NZ_CP059378.1"/>
</dbReference>
<dbReference type="EMBL" id="CP059378">
    <property type="protein sequence ID" value="QLY78846.1"/>
    <property type="molecule type" value="Genomic_DNA"/>
</dbReference>
<feature type="domain" description="5'-Nucleotidase C-terminal" evidence="6">
    <location>
        <begin position="372"/>
        <end position="519"/>
    </location>
</feature>
<evidence type="ECO:0000256" key="4">
    <source>
        <dbReference type="SAM" id="SignalP"/>
    </source>
</evidence>
<dbReference type="PRINTS" id="PR01607">
    <property type="entry name" value="APYRASEFAMLY"/>
</dbReference>
<feature type="transmembrane region" description="Helical" evidence="3">
    <location>
        <begin position="1153"/>
        <end position="1170"/>
    </location>
</feature>
<evidence type="ECO:0000256" key="1">
    <source>
        <dbReference type="ARBA" id="ARBA00022729"/>
    </source>
</evidence>
<reference evidence="7 8" key="1">
    <citation type="submission" date="2020-07" db="EMBL/GenBank/DDBJ databases">
        <title>Electron transfer.</title>
        <authorList>
            <person name="Huang L."/>
            <person name="Liu X."/>
            <person name="Zhou S."/>
        </authorList>
    </citation>
    <scope>NUCLEOTIDE SEQUENCE [LARGE SCALE GENOMIC DNA]</scope>
    <source>
        <strain evidence="7 8">Lx1</strain>
    </source>
</reference>
<dbReference type="InterPro" id="IPR029052">
    <property type="entry name" value="Metallo-depent_PP-like"/>
</dbReference>
<dbReference type="PANTHER" id="PTHR11575:SF24">
    <property type="entry name" value="5'-NUCLEOTIDASE"/>
    <property type="match status" value="1"/>
</dbReference>
<feature type="signal peptide" evidence="4">
    <location>
        <begin position="1"/>
        <end position="24"/>
    </location>
</feature>
<dbReference type="Gene3D" id="3.60.21.10">
    <property type="match status" value="2"/>
</dbReference>
<feature type="domain" description="Calcineurin-like phosphoesterase" evidence="5">
    <location>
        <begin position="630"/>
        <end position="844"/>
    </location>
</feature>
<keyword evidence="3" id="KW-0472">Membrane</keyword>
<feature type="compositionally biased region" description="Low complexity" evidence="2">
    <location>
        <begin position="1116"/>
        <end position="1131"/>
    </location>
</feature>
<dbReference type="InterPro" id="IPR004843">
    <property type="entry name" value="Calcineurin-like_PHP"/>
</dbReference>
<dbReference type="SUPFAM" id="SSF56300">
    <property type="entry name" value="Metallo-dependent phosphatases"/>
    <property type="match status" value="2"/>
</dbReference>
<evidence type="ECO:0000313" key="7">
    <source>
        <dbReference type="EMBL" id="QLY78846.1"/>
    </source>
</evidence>
<evidence type="ECO:0000259" key="6">
    <source>
        <dbReference type="Pfam" id="PF02872"/>
    </source>
</evidence>
<gene>
    <name evidence="7" type="ORF">HZF06_17410</name>
</gene>
<dbReference type="SUPFAM" id="SSF55816">
    <property type="entry name" value="5'-nucleotidase (syn. UDP-sugar hydrolase), C-terminal domain"/>
    <property type="match status" value="2"/>
</dbReference>
<dbReference type="GO" id="GO:0016787">
    <property type="term" value="F:hydrolase activity"/>
    <property type="evidence" value="ECO:0007669"/>
    <property type="project" value="InterPro"/>
</dbReference>
<feature type="domain" description="Calcineurin-like phosphoesterase" evidence="5">
    <location>
        <begin position="43"/>
        <end position="266"/>
    </location>
</feature>
<sequence>MFKFFKSKKLISSLVALFIGFNLATPTLKAFAETGSDFINVELLATSDLHGKFFTWDYATNKEDKTGSMAQLQTILKGLRTNNPNSILVDAGDTIQGNSSQLFLNDPIHPMILGMNEMGYDTWSYGNHEFNYGVPTLKKITSELNSKTTALCANVYEKDGVTRLAEPYKIVERPGLNGETVKVAILGMVTPNIVRWDAANLKDYVVTNPVDEAKKLIPELKEKADIIIAVVHMSESNEYDEQGSGAIDLANACPDLTAIVAAHEHKAMNQAFHNNILTTENKNGAATLAQMNIKLVKKDNKYVVEDKTKDVTSKLVWVQDQTTKAINYEADTDLSSKFMPYHERAKADAEKVIGILKGGDLVPSNEITGIPSAQVKDTAMIDLINNVQMNYTGAKVASSAMFNANANIKEGNIQKSGSALIYPYDNTLYKLQMNGKQLKAYMEWSAKYYNQFKQGDLTISFNPNVRAYNYDMFSGVKYDVDISQPEGSRIKNLTWADTGKAVKDDETFIIAVNNYRANSHLLKTGEVYKQGEDLPKLIESDVQGGVGVRDLIGQYIKDVKGGTITPEVDNNWKIIGNNWDSVQRATAVKLINDGTLKLPTSEDGRTPNVKSINFSDLKGLGYKNIDVVSFNDFHGSLKEEGKNIGAAKLAQAINDVRKSNPNTIVVAGGDIYQGSAMSNLKYGKPVSDMLKAIGIEASSVGNHEFDWGLDYINKWAQDGDFDFLASNIYDKTTGKPVTWAKPYKIIEKDGVKVGIIGLTTPETAYKTKPENVKNLEFRDPVKAGNEWAAKLKNGEVPEGKVDVVIALTHLGAAQDSKTGVITGEAADLAKGAVGIDGIIAAHTHLQVSGTVNNIPIVEGYYNGRSLARLTINLDSNNKILGVTPSRDDLYTRVATLAVDVTVKGIVDKYNEELKPILDEVVGSTDKDLTHDKNAPGVSLIGQWTSDVMKAKADTQIAITNGGGLRIPLIEKGNITMGKMYELMPFDNTLVKMELKGSDLKRVLENAIGNESIGWGQFTGVKVYYDINKPLGSRILGMYLMDGTKIDMDKYYTVVTNDFMATGGDAYDFTGAKNVLDTGIPIREALVESLKELKAKGKELSVTKVEYAIAGQPPTSGGNEEPQTPEQPQTPGNNGGETSGGNLPKTGSLIDLDTLGGLGAVIAVLGTVVLVREKRRRKTIA</sequence>
<feature type="domain" description="5'-Nucleotidase C-terminal" evidence="6">
    <location>
        <begin position="920"/>
        <end position="1067"/>
    </location>
</feature>
<dbReference type="PANTHER" id="PTHR11575">
    <property type="entry name" value="5'-NUCLEOTIDASE-RELATED"/>
    <property type="match status" value="1"/>
</dbReference>
<dbReference type="GO" id="GO:0009166">
    <property type="term" value="P:nucleotide catabolic process"/>
    <property type="evidence" value="ECO:0007669"/>
    <property type="project" value="InterPro"/>
</dbReference>
<keyword evidence="3" id="KW-0812">Transmembrane</keyword>
<proteinExistence type="predicted"/>
<dbReference type="Gene3D" id="3.90.780.10">
    <property type="entry name" value="5'-Nucleotidase, C-terminal domain"/>
    <property type="match status" value="2"/>
</dbReference>
<organism evidence="7 8">
    <name type="scientific">Clostridium intestinale</name>
    <dbReference type="NCBI Taxonomy" id="36845"/>
    <lineage>
        <taxon>Bacteria</taxon>
        <taxon>Bacillati</taxon>
        <taxon>Bacillota</taxon>
        <taxon>Clostridia</taxon>
        <taxon>Eubacteriales</taxon>
        <taxon>Clostridiaceae</taxon>
        <taxon>Clostridium</taxon>
    </lineage>
</organism>
<dbReference type="KEGG" id="cint:HZF06_17410"/>
<name>A0A7D6VP54_9CLOT</name>
<feature type="region of interest" description="Disordered" evidence="2">
    <location>
        <begin position="1109"/>
        <end position="1144"/>
    </location>
</feature>
<accession>A0A7D6VP54</accession>
<dbReference type="InterPro" id="IPR008334">
    <property type="entry name" value="5'-Nucleotdase_C"/>
</dbReference>